<dbReference type="InParanoid" id="M1DTR8"/>
<feature type="compositionally biased region" description="Polar residues" evidence="1">
    <location>
        <begin position="1"/>
        <end position="12"/>
    </location>
</feature>
<organism evidence="2 3">
    <name type="scientific">Solanum tuberosum</name>
    <name type="common">Potato</name>
    <dbReference type="NCBI Taxonomy" id="4113"/>
    <lineage>
        <taxon>Eukaryota</taxon>
        <taxon>Viridiplantae</taxon>
        <taxon>Streptophyta</taxon>
        <taxon>Embryophyta</taxon>
        <taxon>Tracheophyta</taxon>
        <taxon>Spermatophyta</taxon>
        <taxon>Magnoliopsida</taxon>
        <taxon>eudicotyledons</taxon>
        <taxon>Gunneridae</taxon>
        <taxon>Pentapetalae</taxon>
        <taxon>asterids</taxon>
        <taxon>lamiids</taxon>
        <taxon>Solanales</taxon>
        <taxon>Solanaceae</taxon>
        <taxon>Solanoideae</taxon>
        <taxon>Solaneae</taxon>
        <taxon>Solanum</taxon>
    </lineage>
</organism>
<feature type="compositionally biased region" description="Acidic residues" evidence="1">
    <location>
        <begin position="258"/>
        <end position="274"/>
    </location>
</feature>
<dbReference type="HOGENOM" id="CLU_883982_0_0_1"/>
<dbReference type="PaxDb" id="4113-PGSC0003DMT400094257"/>
<evidence type="ECO:0000256" key="1">
    <source>
        <dbReference type="SAM" id="MobiDB-lite"/>
    </source>
</evidence>
<dbReference type="EnsemblPlants" id="PGSC0003DMT400094257">
    <property type="protein sequence ID" value="PGSC0003DMT400094257"/>
    <property type="gene ID" value="PGSC0003DMG400043828"/>
</dbReference>
<proteinExistence type="predicted"/>
<dbReference type="Gramene" id="PGSC0003DMT400094257">
    <property type="protein sequence ID" value="PGSC0003DMT400094257"/>
    <property type="gene ID" value="PGSC0003DMG400043828"/>
</dbReference>
<name>M1DTR8_SOLTU</name>
<evidence type="ECO:0000313" key="3">
    <source>
        <dbReference type="Proteomes" id="UP000011115"/>
    </source>
</evidence>
<feature type="region of interest" description="Disordered" evidence="1">
    <location>
        <begin position="247"/>
        <end position="274"/>
    </location>
</feature>
<evidence type="ECO:0008006" key="4">
    <source>
        <dbReference type="Google" id="ProtNLM"/>
    </source>
</evidence>
<accession>M1DTR8</accession>
<feature type="region of interest" description="Disordered" evidence="1">
    <location>
        <begin position="26"/>
        <end position="60"/>
    </location>
</feature>
<sequence>MRISWSGENQGWNRDRDDGWRHRDREWCDLGTNGRDQDGYKERYVPPHERQKPKEPRDDPEIFCTEDMLAHNLNKKEGSDKVENSTFGRNRRLGELRPTRQITERLGKSLRGSASPMWIAFLTNQTVGVLVTSAGKISFDMARPEVPGKGPPPRKRLKGVVIAIEVAPPRPTRPKLPPTWGKKDVEVTLTSSTDIRRIEEEYTRDEAKRRRIAPMDTSPVVNLETLETNATPSAQADFLAISEIPPTTVTGDSALANDGEESDARETDEEELVTQEEVVYEDLEDLEGDVVQVATEASLWDTSMISPSGLQPTLG</sequence>
<dbReference type="Proteomes" id="UP000011115">
    <property type="component" value="Unassembled WGS sequence"/>
</dbReference>
<dbReference type="AlphaFoldDB" id="M1DTR8"/>
<reference evidence="3" key="1">
    <citation type="journal article" date="2011" name="Nature">
        <title>Genome sequence and analysis of the tuber crop potato.</title>
        <authorList>
            <consortium name="The Potato Genome Sequencing Consortium"/>
        </authorList>
    </citation>
    <scope>NUCLEOTIDE SEQUENCE [LARGE SCALE GENOMIC DNA]</scope>
    <source>
        <strain evidence="3">cv. DM1-3 516 R44</strain>
    </source>
</reference>
<feature type="compositionally biased region" description="Basic and acidic residues" evidence="1">
    <location>
        <begin position="35"/>
        <end position="60"/>
    </location>
</feature>
<reference evidence="2" key="2">
    <citation type="submission" date="2015-06" db="UniProtKB">
        <authorList>
            <consortium name="EnsemblPlants"/>
        </authorList>
    </citation>
    <scope>IDENTIFICATION</scope>
    <source>
        <strain evidence="2">DM1-3 516 R44</strain>
    </source>
</reference>
<protein>
    <recommendedName>
        <fullName evidence="4">Integrase core domain containing protein</fullName>
    </recommendedName>
</protein>
<keyword evidence="3" id="KW-1185">Reference proteome</keyword>
<evidence type="ECO:0000313" key="2">
    <source>
        <dbReference type="EnsemblPlants" id="PGSC0003DMT400094257"/>
    </source>
</evidence>
<feature type="region of interest" description="Disordered" evidence="1">
    <location>
        <begin position="1"/>
        <end position="20"/>
    </location>
</feature>